<evidence type="ECO:0000313" key="4">
    <source>
        <dbReference type="Proteomes" id="UP001501303"/>
    </source>
</evidence>
<comment type="caution">
    <text evidence="3">The sequence shown here is derived from an EMBL/GenBank/DDBJ whole genome shotgun (WGS) entry which is preliminary data.</text>
</comment>
<feature type="compositionally biased region" description="Pro residues" evidence="1">
    <location>
        <begin position="173"/>
        <end position="184"/>
    </location>
</feature>
<evidence type="ECO:0000313" key="3">
    <source>
        <dbReference type="EMBL" id="GAA1925498.1"/>
    </source>
</evidence>
<sequence length="195" mass="20624">MPDDLGGQPFPDGDGPDSRDHQTADEAFASLVLDERFVDAAEIHEPTAAERILYAALERAETDAPAEEHGFHRQPDLDPGGFEEPSGRGSHTEDDEDASGHPDRTPHPGDEDTGFRSPSGYAPSPRPGVPPAWRPVRWQRPVACMLAVVMGISVIAFALIAIQRAGSAQRTAPAPPPAVGPQPFVPGAQPFAGGT</sequence>
<feature type="compositionally biased region" description="Pro residues" evidence="1">
    <location>
        <begin position="124"/>
        <end position="133"/>
    </location>
</feature>
<keyword evidence="2" id="KW-1133">Transmembrane helix</keyword>
<feature type="region of interest" description="Disordered" evidence="1">
    <location>
        <begin position="60"/>
        <end position="133"/>
    </location>
</feature>
<accession>A0ABP5B0S7</accession>
<name>A0ABP5B0S7_9ACTN</name>
<keyword evidence="2" id="KW-0472">Membrane</keyword>
<organism evidence="3 4">
    <name type="scientific">Streptomyces sodiiphilus</name>
    <dbReference type="NCBI Taxonomy" id="226217"/>
    <lineage>
        <taxon>Bacteria</taxon>
        <taxon>Bacillati</taxon>
        <taxon>Actinomycetota</taxon>
        <taxon>Actinomycetes</taxon>
        <taxon>Kitasatosporales</taxon>
        <taxon>Streptomycetaceae</taxon>
        <taxon>Streptomyces</taxon>
    </lineage>
</organism>
<feature type="region of interest" description="Disordered" evidence="1">
    <location>
        <begin position="170"/>
        <end position="195"/>
    </location>
</feature>
<gene>
    <name evidence="3" type="ORF">GCM10009716_37200</name>
</gene>
<keyword evidence="4" id="KW-1185">Reference proteome</keyword>
<reference evidence="4" key="1">
    <citation type="journal article" date="2019" name="Int. J. Syst. Evol. Microbiol.">
        <title>The Global Catalogue of Microorganisms (GCM) 10K type strain sequencing project: providing services to taxonomists for standard genome sequencing and annotation.</title>
        <authorList>
            <consortium name="The Broad Institute Genomics Platform"/>
            <consortium name="The Broad Institute Genome Sequencing Center for Infectious Disease"/>
            <person name="Wu L."/>
            <person name="Ma J."/>
        </authorList>
    </citation>
    <scope>NUCLEOTIDE SEQUENCE [LARGE SCALE GENOMIC DNA]</scope>
    <source>
        <strain evidence="4">JCM 13581</strain>
    </source>
</reference>
<feature type="compositionally biased region" description="Basic and acidic residues" evidence="1">
    <location>
        <begin position="60"/>
        <end position="76"/>
    </location>
</feature>
<protein>
    <submittedName>
        <fullName evidence="3">Uncharacterized protein</fullName>
    </submittedName>
</protein>
<keyword evidence="2" id="KW-0812">Transmembrane</keyword>
<feature type="compositionally biased region" description="Low complexity" evidence="1">
    <location>
        <begin position="1"/>
        <end position="13"/>
    </location>
</feature>
<feature type="compositionally biased region" description="Basic and acidic residues" evidence="1">
    <location>
        <begin position="98"/>
        <end position="114"/>
    </location>
</feature>
<feature type="region of interest" description="Disordered" evidence="1">
    <location>
        <begin position="1"/>
        <end position="27"/>
    </location>
</feature>
<proteinExistence type="predicted"/>
<evidence type="ECO:0000256" key="1">
    <source>
        <dbReference type="SAM" id="MobiDB-lite"/>
    </source>
</evidence>
<dbReference type="EMBL" id="BAAAMJ010000043">
    <property type="protein sequence ID" value="GAA1925498.1"/>
    <property type="molecule type" value="Genomic_DNA"/>
</dbReference>
<dbReference type="RefSeq" id="WP_344263833.1">
    <property type="nucleotide sequence ID" value="NZ_BAAAMJ010000043.1"/>
</dbReference>
<feature type="transmembrane region" description="Helical" evidence="2">
    <location>
        <begin position="142"/>
        <end position="162"/>
    </location>
</feature>
<dbReference type="Proteomes" id="UP001501303">
    <property type="component" value="Unassembled WGS sequence"/>
</dbReference>
<evidence type="ECO:0000256" key="2">
    <source>
        <dbReference type="SAM" id="Phobius"/>
    </source>
</evidence>